<feature type="region of interest" description="Disordered" evidence="1">
    <location>
        <begin position="867"/>
        <end position="891"/>
    </location>
</feature>
<accession>A0A167X9X8</accession>
<dbReference type="PANTHER" id="PTHR35391">
    <property type="entry name" value="C2H2-TYPE DOMAIN-CONTAINING PROTEIN-RELATED"/>
    <property type="match status" value="1"/>
</dbReference>
<dbReference type="Pfam" id="PF26082">
    <property type="entry name" value="zf-C2H2_AcuF"/>
    <property type="match status" value="1"/>
</dbReference>
<evidence type="ECO:0000259" key="2">
    <source>
        <dbReference type="PROSITE" id="PS00028"/>
    </source>
</evidence>
<gene>
    <name evidence="3" type="ORF">AAP_04168</name>
</gene>
<feature type="region of interest" description="Disordered" evidence="1">
    <location>
        <begin position="461"/>
        <end position="556"/>
    </location>
</feature>
<feature type="compositionally biased region" description="Polar residues" evidence="1">
    <location>
        <begin position="347"/>
        <end position="358"/>
    </location>
</feature>
<feature type="compositionally biased region" description="Basic and acidic residues" evidence="1">
    <location>
        <begin position="259"/>
        <end position="268"/>
    </location>
</feature>
<dbReference type="SMART" id="SM00355">
    <property type="entry name" value="ZnF_C2H2"/>
    <property type="match status" value="3"/>
</dbReference>
<dbReference type="InterPro" id="IPR013087">
    <property type="entry name" value="Znf_C2H2_type"/>
</dbReference>
<dbReference type="AlphaFoldDB" id="A0A167X9X8"/>
<feature type="compositionally biased region" description="Basic and acidic residues" evidence="1">
    <location>
        <begin position="287"/>
        <end position="299"/>
    </location>
</feature>
<feature type="domain" description="C2H2-type" evidence="2">
    <location>
        <begin position="917"/>
        <end position="937"/>
    </location>
</feature>
<feature type="region of interest" description="Disordered" evidence="1">
    <location>
        <begin position="597"/>
        <end position="628"/>
    </location>
</feature>
<feature type="compositionally biased region" description="Basic residues" evidence="1">
    <location>
        <begin position="487"/>
        <end position="500"/>
    </location>
</feature>
<reference evidence="3 4" key="1">
    <citation type="journal article" date="2016" name="Genome Biol. Evol.">
        <title>Divergent and convergent evolution of fungal pathogenicity.</title>
        <authorList>
            <person name="Shang Y."/>
            <person name="Xiao G."/>
            <person name="Zheng P."/>
            <person name="Cen K."/>
            <person name="Zhan S."/>
            <person name="Wang C."/>
        </authorList>
    </citation>
    <scope>NUCLEOTIDE SEQUENCE [LARGE SCALE GENOMIC DNA]</scope>
    <source>
        <strain evidence="3 4">ARSEF 7405</strain>
    </source>
</reference>
<evidence type="ECO:0000313" key="4">
    <source>
        <dbReference type="Proteomes" id="UP000242877"/>
    </source>
</evidence>
<feature type="compositionally biased region" description="Polar residues" evidence="1">
    <location>
        <begin position="879"/>
        <end position="891"/>
    </location>
</feature>
<dbReference type="EMBL" id="AZGZ01000019">
    <property type="protein sequence ID" value="KZZ89817.1"/>
    <property type="molecule type" value="Genomic_DNA"/>
</dbReference>
<feature type="compositionally biased region" description="Polar residues" evidence="1">
    <location>
        <begin position="501"/>
        <end position="517"/>
    </location>
</feature>
<dbReference type="OrthoDB" id="5315052at2759"/>
<feature type="compositionally biased region" description="Acidic residues" evidence="1">
    <location>
        <begin position="379"/>
        <end position="391"/>
    </location>
</feature>
<dbReference type="PROSITE" id="PS00028">
    <property type="entry name" value="ZINC_FINGER_C2H2_1"/>
    <property type="match status" value="1"/>
</dbReference>
<protein>
    <submittedName>
        <fullName evidence="3">C2H2 finger domain-containing protein</fullName>
    </submittedName>
</protein>
<feature type="compositionally biased region" description="Basic and acidic residues" evidence="1">
    <location>
        <begin position="307"/>
        <end position="322"/>
    </location>
</feature>
<comment type="caution">
    <text evidence="3">The sequence shown here is derived from an EMBL/GenBank/DDBJ whole genome shotgun (WGS) entry which is preliminary data.</text>
</comment>
<dbReference type="PANTHER" id="PTHR35391:SF3">
    <property type="entry name" value="FINGER DOMAIN PROTEIN, PUTATIVE (AFU_ORTHOLOGUE AFUA_8G04300)-RELATED"/>
    <property type="match status" value="1"/>
</dbReference>
<feature type="compositionally biased region" description="Polar residues" evidence="1">
    <location>
        <begin position="598"/>
        <end position="626"/>
    </location>
</feature>
<organism evidence="3 4">
    <name type="scientific">Ascosphaera apis ARSEF 7405</name>
    <dbReference type="NCBI Taxonomy" id="392613"/>
    <lineage>
        <taxon>Eukaryota</taxon>
        <taxon>Fungi</taxon>
        <taxon>Dikarya</taxon>
        <taxon>Ascomycota</taxon>
        <taxon>Pezizomycotina</taxon>
        <taxon>Eurotiomycetes</taxon>
        <taxon>Eurotiomycetidae</taxon>
        <taxon>Onygenales</taxon>
        <taxon>Ascosphaeraceae</taxon>
        <taxon>Ascosphaera</taxon>
    </lineage>
</organism>
<proteinExistence type="predicted"/>
<dbReference type="InterPro" id="IPR058925">
    <property type="entry name" value="zf-C2H2_AcuF"/>
</dbReference>
<sequence length="1152" mass="127741">MAFLSYESAQIGGGTSSDASVPTSYDEQYAGSCLSNDQFLQNQALANPNYPAMDENWNNFGPIDSHANQSQATSNCLPDAATYIANLNIADGNWQSTSIKDVSLRQEAPAQVFVAPPSSSAQPEYSALPQRAAMSDSAARHVYENPPLSTANSHSPTCHAFPVFNHASNSTYHSQGAIMSNNPQIVLSGTDLPCQSQETHELHSLPAVKLSSVEGQSDVSLNTLFNSAEPGWLDAQPPGFHSQAVSNNQYLQPGPWIEDDYRDHKEASRSIASQPIEESYHGHKQSRLLERDSFSDSDRNVLSPRENFGETRRENKNQEIVEWRNGLLLPDKDGSSQRNHRRVKSMNDLTPSQQTQEIHGSGVAPPYLHNVSDFSGSMDDNDDDDDDDDATEIARPSSSQFIALSSHDDTRQLPPTAGNAMQWFEALAQETASLSLAATWGSRRLSDSEVGSLRGTNLASLVAKDQRRREQKHRALMNRDNLMKGFAKLKRRASQTKRKLSTSYRHSSEDQGTQSQSPDEDICARKDSRGSGQNSSEKSEQSNDESTGGGRIAPVIGRVRRLSAHLELRRHSRSSSGLHSLLKKYGGVPAIKYAAAPESQSGGNNNSEYSEHTSAATSALVPSSVQGRDVTPSYGVEQDMKFEHHDRNFIDNDLENESPSFDSAFSPTFDGFKDEILRLNPLIKDLAPFLADQLAYEQVGRLKCLLKLREDHRVLHKEGRCSSRHLCTAQNGYTEQLNDRTGQQDSKVSHGLTRLEATSINYADALPLMVPLPPASQFPATFECGFCFNVLTCSKPSDWTKHVHGDLRPFTCTFDCSEPIKAFKRKADWIRHENELHRHLDWWACDRQDCDHVSYRRDNFQQHLNREHRLSQGHRQKTSKGQNHSVDDQTGYSSREIDQIIDACHHQSSALPQDERCRFCGGTFSEWKELLTHISNHLLRIALPILELLGSNSNATLSKDQLIAHEEMNCAQTTSENAEDEPADNHTVSPDCSGADAWKMALFAATSQPAQSDNLSPYGSPDQPIQRVGSPEMLEQTLNLGWPSLPTASCENNPFANYVNLNGTIQAFDLAGGTSMDLPSHGNGFSQAHHPLPVMLNCDNHGMMDTSIPQTIPLYEDTHSRSPEVDFHANSEVNQNQHDFEVPYDTNNLARN</sequence>
<feature type="region of interest" description="Disordered" evidence="1">
    <location>
        <begin position="235"/>
        <end position="416"/>
    </location>
</feature>
<dbReference type="Proteomes" id="UP000242877">
    <property type="component" value="Unassembled WGS sequence"/>
</dbReference>
<keyword evidence="4" id="KW-1185">Reference proteome</keyword>
<dbReference type="VEuPathDB" id="FungiDB:AAP_04168"/>
<evidence type="ECO:0000256" key="1">
    <source>
        <dbReference type="SAM" id="MobiDB-lite"/>
    </source>
</evidence>
<name>A0A167X9X8_9EURO</name>
<evidence type="ECO:0000313" key="3">
    <source>
        <dbReference type="EMBL" id="KZZ89817.1"/>
    </source>
</evidence>